<dbReference type="EMBL" id="CP141882">
    <property type="protein sequence ID" value="WRT64571.1"/>
    <property type="molecule type" value="Genomic_DNA"/>
</dbReference>
<gene>
    <name evidence="2" type="ORF">IL334_001503</name>
</gene>
<proteinExistence type="predicted"/>
<feature type="compositionally biased region" description="Polar residues" evidence="1">
    <location>
        <begin position="1"/>
        <end position="23"/>
    </location>
</feature>
<feature type="region of interest" description="Disordered" evidence="1">
    <location>
        <begin position="334"/>
        <end position="407"/>
    </location>
</feature>
<keyword evidence="3" id="KW-1185">Reference proteome</keyword>
<organism evidence="2 3">
    <name type="scientific">Kwoniella shivajii</name>
    <dbReference type="NCBI Taxonomy" id="564305"/>
    <lineage>
        <taxon>Eukaryota</taxon>
        <taxon>Fungi</taxon>
        <taxon>Dikarya</taxon>
        <taxon>Basidiomycota</taxon>
        <taxon>Agaricomycotina</taxon>
        <taxon>Tremellomycetes</taxon>
        <taxon>Tremellales</taxon>
        <taxon>Cryptococcaceae</taxon>
        <taxon>Kwoniella</taxon>
    </lineage>
</organism>
<feature type="compositionally biased region" description="Polar residues" evidence="1">
    <location>
        <begin position="276"/>
        <end position="286"/>
    </location>
</feature>
<feature type="region of interest" description="Disordered" evidence="1">
    <location>
        <begin position="781"/>
        <end position="804"/>
    </location>
</feature>
<evidence type="ECO:0000313" key="3">
    <source>
        <dbReference type="Proteomes" id="UP001329825"/>
    </source>
</evidence>
<feature type="region of interest" description="Disordered" evidence="1">
    <location>
        <begin position="137"/>
        <end position="296"/>
    </location>
</feature>
<feature type="region of interest" description="Disordered" evidence="1">
    <location>
        <begin position="435"/>
        <end position="465"/>
    </location>
</feature>
<dbReference type="GeneID" id="87953634"/>
<feature type="region of interest" description="Disordered" evidence="1">
    <location>
        <begin position="1"/>
        <end position="116"/>
    </location>
</feature>
<feature type="compositionally biased region" description="Polar residues" evidence="1">
    <location>
        <begin position="184"/>
        <end position="218"/>
    </location>
</feature>
<evidence type="ECO:0000256" key="1">
    <source>
        <dbReference type="SAM" id="MobiDB-lite"/>
    </source>
</evidence>
<feature type="compositionally biased region" description="Polar residues" evidence="1">
    <location>
        <begin position="238"/>
        <end position="257"/>
    </location>
</feature>
<sequence>MVASKSTMTCRSHFTRSSLSTSEESQEPPKKGSLKGYSKLGTRKAVSDADDDRNKKSDDEYDQNQLQGTNKRSKSSKTPVRKSSRIQMQEQFLEPQKKRKVATETPKSAKHGKFMKVGDEYGRKVYTTRSKTKVIEDPQVNVISDPASQTSSSSTSYDPSSDSYRPHVSRFSGQSSRYNEERTQSISDTTFDQPSSKNPVLDINTESLSLEIQQSVSRAPNKKDHAHLPSLEIPHTRGGSQSFESPPLSSERTQQTKLEWFDNDSDLTSLSDYTSGQSDCGSSEIQNPFKDDDIDPTEEFNEVWHSVQVPCPVQSELSLNDWKTRLNESVHYPSYQDHQDWDSRDLAGTPPPYDNLDDLQEEEVRGLAQQQEEGEEEEKCGVGSAVRHSLDTVPSLTHPGRDDSIEVNDTMEHDQAAEPEVTEGDKNIQRLNNLSEPGAQLPVESHTGDQTMDSEGQYHSENPKDANEIDFNYEEIAPLESLIENWTPLSSPSSGMKQTPPNEQTLEDHIAAHFAKNAQDDEIIAMSEPMKDEEIASQDTNHNSVPSLVITDQDGHEVPLLPKDVDGEAEQRHADPDVINLLSSELTPRLPKPDLLHHPYNPAQEEMHVEDIEEMLFNVNNDTGDRDEVNSPQCRHLASTATSAPHLVTGASSNQDTQNSPLTSPEPSSNTAKYWSTVLGISPGTSKMSILSLTCQFINHLPTFGFDAMTGLPNNSPASIMKWPTLSTYSNTESSITPLRLSRPVGRQKVRFSPYIQLAIVPRFCAEPVIRVPTPAATEKPISIPTLCPNRKRGRPAKTRKTSS</sequence>
<feature type="region of interest" description="Disordered" evidence="1">
    <location>
        <begin position="647"/>
        <end position="670"/>
    </location>
</feature>
<dbReference type="Proteomes" id="UP001329825">
    <property type="component" value="Chromosome 2"/>
</dbReference>
<feature type="compositionally biased region" description="Low complexity" evidence="1">
    <location>
        <begin position="266"/>
        <end position="275"/>
    </location>
</feature>
<feature type="compositionally biased region" description="Low complexity" evidence="1">
    <location>
        <begin position="144"/>
        <end position="163"/>
    </location>
</feature>
<accession>A0ABZ1CS46</accession>
<evidence type="ECO:0000313" key="2">
    <source>
        <dbReference type="EMBL" id="WRT64571.1"/>
    </source>
</evidence>
<reference evidence="2 3" key="1">
    <citation type="submission" date="2024-01" db="EMBL/GenBank/DDBJ databases">
        <title>Comparative genomics of Cryptococcus and Kwoniella reveals pathogenesis evolution and contrasting modes of karyotype evolution via chromosome fusion or intercentromeric recombination.</title>
        <authorList>
            <person name="Coelho M.A."/>
            <person name="David-Palma M."/>
            <person name="Shea T."/>
            <person name="Bowers K."/>
            <person name="McGinley-Smith S."/>
            <person name="Mohammad A.W."/>
            <person name="Gnirke A."/>
            <person name="Yurkov A.M."/>
            <person name="Nowrousian M."/>
            <person name="Sun S."/>
            <person name="Cuomo C.A."/>
            <person name="Heitman J."/>
        </authorList>
    </citation>
    <scope>NUCLEOTIDE SEQUENCE [LARGE SCALE GENOMIC DNA]</scope>
    <source>
        <strain evidence="2">CBS 11374</strain>
    </source>
</reference>
<feature type="compositionally biased region" description="Basic residues" evidence="1">
    <location>
        <begin position="71"/>
        <end position="84"/>
    </location>
</feature>
<feature type="compositionally biased region" description="Polar residues" evidence="1">
    <location>
        <begin position="650"/>
        <end position="670"/>
    </location>
</feature>
<dbReference type="RefSeq" id="XP_062789311.1">
    <property type="nucleotide sequence ID" value="XM_062933260.1"/>
</dbReference>
<name>A0ABZ1CS46_9TREE</name>
<feature type="compositionally biased region" description="Basic residues" evidence="1">
    <location>
        <begin position="790"/>
        <end position="804"/>
    </location>
</feature>
<protein>
    <submittedName>
        <fullName evidence="2">Uncharacterized protein</fullName>
    </submittedName>
</protein>
<feature type="compositionally biased region" description="Basic and acidic residues" evidence="1">
    <location>
        <begin position="456"/>
        <end position="465"/>
    </location>
</feature>